<keyword evidence="3" id="KW-0496">Mitochondrion</keyword>
<dbReference type="InParanoid" id="A0A4S2N4R1"/>
<dbReference type="STRING" id="341454.A0A4S2N4R1"/>
<accession>A0A4S2N4R1</accession>
<keyword evidence="4 5" id="KW-0472">Membrane</keyword>
<proteinExistence type="predicted"/>
<dbReference type="Proteomes" id="UP000298138">
    <property type="component" value="Unassembled WGS sequence"/>
</dbReference>
<dbReference type="AlphaFoldDB" id="A0A4S2N4R1"/>
<evidence type="ECO:0000256" key="3">
    <source>
        <dbReference type="ARBA" id="ARBA00023128"/>
    </source>
</evidence>
<keyword evidence="7" id="KW-1185">Reference proteome</keyword>
<comment type="subcellular location">
    <subcellularLocation>
        <location evidence="1">Mitochondrion inner membrane</location>
    </subcellularLocation>
</comment>
<feature type="non-terminal residue" evidence="6">
    <location>
        <position position="57"/>
    </location>
</feature>
<feature type="non-terminal residue" evidence="6">
    <location>
        <position position="1"/>
    </location>
</feature>
<keyword evidence="2" id="KW-0999">Mitochondrion inner membrane</keyword>
<evidence type="ECO:0000313" key="6">
    <source>
        <dbReference type="EMBL" id="TGZ84238.1"/>
    </source>
</evidence>
<dbReference type="EMBL" id="ML220113">
    <property type="protein sequence ID" value="TGZ84238.1"/>
    <property type="molecule type" value="Genomic_DNA"/>
</dbReference>
<protein>
    <submittedName>
        <fullName evidence="6">Uncharacterized protein</fullName>
    </submittedName>
</protein>
<reference evidence="6 7" key="1">
    <citation type="submission" date="2019-04" db="EMBL/GenBank/DDBJ databases">
        <title>Comparative genomics and transcriptomics to analyze fruiting body development in filamentous ascomycetes.</title>
        <authorList>
            <consortium name="DOE Joint Genome Institute"/>
            <person name="Lutkenhaus R."/>
            <person name="Traeger S."/>
            <person name="Breuer J."/>
            <person name="Kuo A."/>
            <person name="Lipzen A."/>
            <person name="Pangilinan J."/>
            <person name="Dilworth D."/>
            <person name="Sandor L."/>
            <person name="Poggeler S."/>
            <person name="Barry K."/>
            <person name="Grigoriev I.V."/>
            <person name="Nowrousian M."/>
        </authorList>
    </citation>
    <scope>NUCLEOTIDE SEQUENCE [LARGE SCALE GENOMIC DNA]</scope>
    <source>
        <strain evidence="6 7">CBS 389.68</strain>
    </source>
</reference>
<dbReference type="OrthoDB" id="5511599at2759"/>
<name>A0A4S2N4R1_9PEZI</name>
<evidence type="ECO:0000256" key="1">
    <source>
        <dbReference type="ARBA" id="ARBA00004273"/>
    </source>
</evidence>
<dbReference type="Pfam" id="PF02238">
    <property type="entry name" value="COX7a"/>
    <property type="match status" value="1"/>
</dbReference>
<keyword evidence="5" id="KW-0812">Transmembrane</keyword>
<keyword evidence="5" id="KW-1133">Transmembrane helix</keyword>
<sequence>LIYNQNKVPMYQRYYQRDDGKRLWQKHPRSRMLLLPYFAIVSAGLFGGLYGLTRMSL</sequence>
<gene>
    <name evidence="6" type="ORF">EX30DRAFT_294615</name>
</gene>
<evidence type="ECO:0000256" key="2">
    <source>
        <dbReference type="ARBA" id="ARBA00022792"/>
    </source>
</evidence>
<dbReference type="GO" id="GO:0005743">
    <property type="term" value="C:mitochondrial inner membrane"/>
    <property type="evidence" value="ECO:0007669"/>
    <property type="project" value="UniProtKB-SubCell"/>
</dbReference>
<organism evidence="6 7">
    <name type="scientific">Ascodesmis nigricans</name>
    <dbReference type="NCBI Taxonomy" id="341454"/>
    <lineage>
        <taxon>Eukaryota</taxon>
        <taxon>Fungi</taxon>
        <taxon>Dikarya</taxon>
        <taxon>Ascomycota</taxon>
        <taxon>Pezizomycotina</taxon>
        <taxon>Pezizomycetes</taxon>
        <taxon>Pezizales</taxon>
        <taxon>Ascodesmidaceae</taxon>
        <taxon>Ascodesmis</taxon>
    </lineage>
</organism>
<evidence type="ECO:0000256" key="5">
    <source>
        <dbReference type="SAM" id="Phobius"/>
    </source>
</evidence>
<evidence type="ECO:0000313" key="7">
    <source>
        <dbReference type="Proteomes" id="UP000298138"/>
    </source>
</evidence>
<evidence type="ECO:0000256" key="4">
    <source>
        <dbReference type="ARBA" id="ARBA00023136"/>
    </source>
</evidence>
<feature type="transmembrane region" description="Helical" evidence="5">
    <location>
        <begin position="32"/>
        <end position="52"/>
    </location>
</feature>
<dbReference type="InterPro" id="IPR039297">
    <property type="entry name" value="COX7a"/>
</dbReference>